<accession>A0A0U0ZTU7</accession>
<dbReference type="EMBL" id="CSWP01000012">
    <property type="protein sequence ID" value="CPV70860.1"/>
    <property type="molecule type" value="Genomic_DNA"/>
</dbReference>
<reference evidence="1 2" key="1">
    <citation type="submission" date="2015-03" db="EMBL/GenBank/DDBJ databases">
        <authorList>
            <person name="Murphy D."/>
        </authorList>
    </citation>
    <scope>NUCLEOTIDE SEQUENCE [LARGE SCALE GENOMIC DNA]</scope>
    <source>
        <strain evidence="1 2">PAP088</strain>
    </source>
</reference>
<dbReference type="AlphaFoldDB" id="A0A0U0ZTU7"/>
<organism evidence="1 2">
    <name type="scientific">Mycobacteroides abscessus</name>
    <dbReference type="NCBI Taxonomy" id="36809"/>
    <lineage>
        <taxon>Bacteria</taxon>
        <taxon>Bacillati</taxon>
        <taxon>Actinomycetota</taxon>
        <taxon>Actinomycetes</taxon>
        <taxon>Mycobacteriales</taxon>
        <taxon>Mycobacteriaceae</taxon>
        <taxon>Mycobacteroides</taxon>
    </lineage>
</organism>
<gene>
    <name evidence="1" type="ORF">ERS075579_04920</name>
</gene>
<dbReference type="Proteomes" id="UP000045782">
    <property type="component" value="Unassembled WGS sequence"/>
</dbReference>
<evidence type="ECO:0000313" key="1">
    <source>
        <dbReference type="EMBL" id="CPV70860.1"/>
    </source>
</evidence>
<evidence type="ECO:0000313" key="2">
    <source>
        <dbReference type="Proteomes" id="UP000045782"/>
    </source>
</evidence>
<dbReference type="RefSeq" id="WP_052525021.1">
    <property type="nucleotide sequence ID" value="NZ_CP014951.1"/>
</dbReference>
<name>A0A0U0ZTU7_9MYCO</name>
<protein>
    <submittedName>
        <fullName evidence="1">Uncharacterized protein</fullName>
    </submittedName>
</protein>
<proteinExistence type="predicted"/>
<sequence length="59" mass="6580">MSAKDAHWLEAQMLASARRLAARDPRLLSPVGRSLRDDAIALLARCEGRDGRHLRLVTD</sequence>